<feature type="region of interest" description="Disordered" evidence="6">
    <location>
        <begin position="109"/>
        <end position="129"/>
    </location>
</feature>
<feature type="transmembrane region" description="Helical" evidence="7">
    <location>
        <begin position="205"/>
        <end position="229"/>
    </location>
</feature>
<evidence type="ECO:0000256" key="2">
    <source>
        <dbReference type="ARBA" id="ARBA00022475"/>
    </source>
</evidence>
<dbReference type="InterPro" id="IPR038766">
    <property type="entry name" value="Membrane_comp_ABC_pdt"/>
</dbReference>
<keyword evidence="3 7" id="KW-0812">Transmembrane</keyword>
<dbReference type="RefSeq" id="WP_069990425.1">
    <property type="nucleotide sequence ID" value="NZ_LJGV01000021.1"/>
</dbReference>
<evidence type="ECO:0000256" key="3">
    <source>
        <dbReference type="ARBA" id="ARBA00022692"/>
    </source>
</evidence>
<sequence>MSGRPRAHRVREWTRDLAMGAGFAFAGRQGRLRTLLTAVGVGLGVAMLLLAAAVPSIMSAQESRRDARAVNGSVLGNATSADESRATERTLLTAVADTTFHGRDIDGRLLQADGSHPVTPPGTERIPEPGEMVVSPALKELLDSAAGAELAKRLNARIVGVIADDGLLGPADLSFYLGSDTLRAGDAQRVRYFGHVEEHRDVDPLLILLGAVACAVLLMPVATFIGTATRFGGERRDQRLAALRLVGADTAMTRRIAAGESLAGAVLGLLLGGAVFALGRGLAADVTLFDVSVFPADVVPDPVLGALVVLGLPLVTVGAAVFALRGVTIEPVRVTRESTPRPRRLWWRLLPPVVGLALLLPLAGALGSGGGGQVNEFRVAAGVVALLSGVALLLPWVVERLVGKLRGGPVSWQLAVRRLQLSSGTATRAVSGITIAVAGAVALQLLFAGVEAEATQETGWEKSALRQVNVIDPTTDTAGARKLDRALAATPGVAGSTGFLESTQEVAGKAAGTDAAEYAQVIVGDCGTLREVADVGSCRDGRVFRAAADPRDTDEETSRPAPPRPGTALRVAGPDGRGTENWRIPEGTRTVSAKPSGWGAPVTGILVTPGALSPDRLDLRYTGWVRLQDDEPEALEHVRTTVFRQSPAAGVWLSRSTQVSAGFAELSRVIFAAATAVLVLIAASMVVSQAEQLRERRRQLAVLVAFGTRRGTLGASVLWQTAIPVALGLLLASAFGLGLGWTLLRVISRSVADWGVIWPMFAVGGGLVAVVTLLSLPLLWRMMRPAGLRTE</sequence>
<feature type="domain" description="ABC3 transporter permease C-terminal" evidence="8">
    <location>
        <begin position="672"/>
        <end position="784"/>
    </location>
</feature>
<dbReference type="AlphaFoldDB" id="A0A1E7KD50"/>
<dbReference type="InterPro" id="IPR003838">
    <property type="entry name" value="ABC3_permease_C"/>
</dbReference>
<feature type="transmembrane region" description="Helical" evidence="7">
    <location>
        <begin position="426"/>
        <end position="447"/>
    </location>
</feature>
<comment type="subcellular location">
    <subcellularLocation>
        <location evidence="1">Cell membrane</location>
        <topology evidence="1">Multi-pass membrane protein</topology>
    </subcellularLocation>
</comment>
<keyword evidence="4 7" id="KW-1133">Transmembrane helix</keyword>
<feature type="transmembrane region" description="Helical" evidence="7">
    <location>
        <begin position="756"/>
        <end position="780"/>
    </location>
</feature>
<feature type="transmembrane region" description="Helical" evidence="7">
    <location>
        <begin position="669"/>
        <end position="688"/>
    </location>
</feature>
<evidence type="ECO:0000313" key="9">
    <source>
        <dbReference type="EMBL" id="OEV01839.1"/>
    </source>
</evidence>
<keyword evidence="5 7" id="KW-0472">Membrane</keyword>
<feature type="transmembrane region" description="Helical" evidence="7">
    <location>
        <begin position="725"/>
        <end position="744"/>
    </location>
</feature>
<dbReference type="EMBL" id="LJGV01000021">
    <property type="protein sequence ID" value="OEV01839.1"/>
    <property type="molecule type" value="Genomic_DNA"/>
</dbReference>
<evidence type="ECO:0000256" key="6">
    <source>
        <dbReference type="SAM" id="MobiDB-lite"/>
    </source>
</evidence>
<dbReference type="PANTHER" id="PTHR30287:SF1">
    <property type="entry name" value="INNER MEMBRANE PROTEIN"/>
    <property type="match status" value="1"/>
</dbReference>
<accession>A0A1E7KD50</accession>
<evidence type="ECO:0000256" key="7">
    <source>
        <dbReference type="SAM" id="Phobius"/>
    </source>
</evidence>
<feature type="region of interest" description="Disordered" evidence="6">
    <location>
        <begin position="547"/>
        <end position="581"/>
    </location>
</feature>
<dbReference type="GO" id="GO:0005886">
    <property type="term" value="C:plasma membrane"/>
    <property type="evidence" value="ECO:0007669"/>
    <property type="project" value="UniProtKB-SubCell"/>
</dbReference>
<feature type="transmembrane region" description="Helical" evidence="7">
    <location>
        <begin position="379"/>
        <end position="398"/>
    </location>
</feature>
<evidence type="ECO:0000256" key="5">
    <source>
        <dbReference type="ARBA" id="ARBA00023136"/>
    </source>
</evidence>
<dbReference type="PANTHER" id="PTHR30287">
    <property type="entry name" value="MEMBRANE COMPONENT OF PREDICTED ABC SUPERFAMILY METABOLITE UPTAKE TRANSPORTER"/>
    <property type="match status" value="1"/>
</dbReference>
<evidence type="ECO:0000313" key="10">
    <source>
        <dbReference type="Proteomes" id="UP000175829"/>
    </source>
</evidence>
<name>A0A1E7KD50_9ACTN</name>
<feature type="transmembrane region" description="Helical" evidence="7">
    <location>
        <begin position="303"/>
        <end position="324"/>
    </location>
</feature>
<gene>
    <name evidence="9" type="ORF">AN217_00595</name>
</gene>
<reference evidence="9 10" key="1">
    <citation type="journal article" date="2016" name="Front. Microbiol.">
        <title>Comparative Genomics Analysis of Streptomyces Species Reveals Their Adaptation to the Marine Environment and Their Diversity at the Genomic Level.</title>
        <authorList>
            <person name="Tian X."/>
            <person name="Zhang Z."/>
            <person name="Yang T."/>
            <person name="Chen M."/>
            <person name="Li J."/>
            <person name="Chen F."/>
            <person name="Yang J."/>
            <person name="Li W."/>
            <person name="Zhang B."/>
            <person name="Zhang Z."/>
            <person name="Wu J."/>
            <person name="Zhang C."/>
            <person name="Long L."/>
            <person name="Xiao J."/>
        </authorList>
    </citation>
    <scope>NUCLEOTIDE SEQUENCE [LARGE SCALE GENOMIC DNA]</scope>
    <source>
        <strain evidence="9 10">SCSIO M10379</strain>
    </source>
</reference>
<feature type="transmembrane region" description="Helical" evidence="7">
    <location>
        <begin position="35"/>
        <end position="58"/>
    </location>
</feature>
<feature type="transmembrane region" description="Helical" evidence="7">
    <location>
        <begin position="262"/>
        <end position="283"/>
    </location>
</feature>
<protein>
    <recommendedName>
        <fullName evidence="8">ABC3 transporter permease C-terminal domain-containing protein</fullName>
    </recommendedName>
</protein>
<organism evidence="9 10">
    <name type="scientific">Streptomyces qinglanensis</name>
    <dbReference type="NCBI Taxonomy" id="943816"/>
    <lineage>
        <taxon>Bacteria</taxon>
        <taxon>Bacillati</taxon>
        <taxon>Actinomycetota</taxon>
        <taxon>Actinomycetes</taxon>
        <taxon>Kitasatosporales</taxon>
        <taxon>Streptomycetaceae</taxon>
        <taxon>Streptomyces</taxon>
    </lineage>
</organism>
<feature type="domain" description="ABC3 transporter permease C-terminal" evidence="8">
    <location>
        <begin position="216"/>
        <end position="326"/>
    </location>
</feature>
<evidence type="ECO:0000256" key="1">
    <source>
        <dbReference type="ARBA" id="ARBA00004651"/>
    </source>
</evidence>
<proteinExistence type="predicted"/>
<evidence type="ECO:0000256" key="4">
    <source>
        <dbReference type="ARBA" id="ARBA00022989"/>
    </source>
</evidence>
<dbReference type="Pfam" id="PF02687">
    <property type="entry name" value="FtsX"/>
    <property type="match status" value="2"/>
</dbReference>
<dbReference type="PATRIC" id="fig|943816.4.peg.5194"/>
<comment type="caution">
    <text evidence="9">The sequence shown here is derived from an EMBL/GenBank/DDBJ whole genome shotgun (WGS) entry which is preliminary data.</text>
</comment>
<evidence type="ECO:0000259" key="8">
    <source>
        <dbReference type="Pfam" id="PF02687"/>
    </source>
</evidence>
<dbReference type="Proteomes" id="UP000175829">
    <property type="component" value="Unassembled WGS sequence"/>
</dbReference>
<keyword evidence="2" id="KW-1003">Cell membrane</keyword>
<feature type="transmembrane region" description="Helical" evidence="7">
    <location>
        <begin position="345"/>
        <end position="367"/>
    </location>
</feature>